<evidence type="ECO:0000313" key="5">
    <source>
        <dbReference type="Proteomes" id="UP000183994"/>
    </source>
</evidence>
<keyword evidence="5" id="KW-1185">Reference proteome</keyword>
<accession>A0A1M6VRD2</accession>
<dbReference type="FunFam" id="3.90.850.10:FF:000002">
    <property type="entry name" value="2-hydroxyhepta-2,4-diene-1,7-dioate isomerase"/>
    <property type="match status" value="1"/>
</dbReference>
<evidence type="ECO:0000256" key="1">
    <source>
        <dbReference type="ARBA" id="ARBA00010211"/>
    </source>
</evidence>
<proteinExistence type="inferred from homology"/>
<protein>
    <submittedName>
        <fullName evidence="4">2-keto-4-pentenoate hydratase/2-oxohepta-3-ene-1,7-dioic acid hydratase (Catechol pathway)</fullName>
    </submittedName>
</protein>
<reference evidence="5" key="1">
    <citation type="submission" date="2016-11" db="EMBL/GenBank/DDBJ databases">
        <authorList>
            <person name="Varghese N."/>
            <person name="Submissions S."/>
        </authorList>
    </citation>
    <scope>NUCLEOTIDE SEQUENCE [LARGE SCALE GENOMIC DNA]</scope>
    <source>
        <strain evidence="5">DSM 16219</strain>
    </source>
</reference>
<feature type="domain" description="Fumarylacetoacetase-like C-terminal" evidence="3">
    <location>
        <begin position="71"/>
        <end position="275"/>
    </location>
</feature>
<dbReference type="GO" id="GO:0046872">
    <property type="term" value="F:metal ion binding"/>
    <property type="evidence" value="ECO:0007669"/>
    <property type="project" value="UniProtKB-KW"/>
</dbReference>
<dbReference type="Gene3D" id="3.90.850.10">
    <property type="entry name" value="Fumarylacetoacetase-like, C-terminal domain"/>
    <property type="match status" value="1"/>
</dbReference>
<dbReference type="AlphaFoldDB" id="A0A1M6VRD2"/>
<sequence length="278" mass="30450">MRLVRFGEKGKERPGLLKYGRIVDLKKQFHDVPDIGREFFEQGWMEKLKNWSDAGVTMDVRLGPPLANPSKIICLGKNYEDHAKEGGMSVPPAPLLFCKTANTVNGPTDPVLIPACSGQIDWEVELAVVIGKQGKRISKENALDHVAGLMILNDVSGREAQFGDKQWFRGKSFDTFAPMGPAIVTLDEIQDINNLELEAVVNGEVMQQGNTKDLIYDIPSVIEYISQDITLVPGDVISTGTPSGVGIFRDPPITLKAGDKVVCRIKGLGELENTFASE</sequence>
<dbReference type="OrthoDB" id="5197601at2"/>
<evidence type="ECO:0000313" key="4">
    <source>
        <dbReference type="EMBL" id="SHK84117.1"/>
    </source>
</evidence>
<dbReference type="EMBL" id="FQZU01000035">
    <property type="protein sequence ID" value="SHK84117.1"/>
    <property type="molecule type" value="Genomic_DNA"/>
</dbReference>
<dbReference type="PANTHER" id="PTHR42796:SF4">
    <property type="entry name" value="FUMARYLACETOACETATE HYDROLASE DOMAIN-CONTAINING PROTEIN 2A"/>
    <property type="match status" value="1"/>
</dbReference>
<dbReference type="InterPro" id="IPR011234">
    <property type="entry name" value="Fumarylacetoacetase-like_C"/>
</dbReference>
<dbReference type="GO" id="GO:0019752">
    <property type="term" value="P:carboxylic acid metabolic process"/>
    <property type="evidence" value="ECO:0007669"/>
    <property type="project" value="UniProtKB-ARBA"/>
</dbReference>
<dbReference type="InterPro" id="IPR036663">
    <property type="entry name" value="Fumarylacetoacetase_C_sf"/>
</dbReference>
<organism evidence="4 5">
    <name type="scientific">Desulfatibacillum alkenivorans DSM 16219</name>
    <dbReference type="NCBI Taxonomy" id="1121393"/>
    <lineage>
        <taxon>Bacteria</taxon>
        <taxon>Pseudomonadati</taxon>
        <taxon>Thermodesulfobacteriota</taxon>
        <taxon>Desulfobacteria</taxon>
        <taxon>Desulfobacterales</taxon>
        <taxon>Desulfatibacillaceae</taxon>
        <taxon>Desulfatibacillum</taxon>
    </lineage>
</organism>
<evidence type="ECO:0000259" key="3">
    <source>
        <dbReference type="Pfam" id="PF01557"/>
    </source>
</evidence>
<dbReference type="InterPro" id="IPR051121">
    <property type="entry name" value="FAH"/>
</dbReference>
<keyword evidence="2" id="KW-0479">Metal-binding</keyword>
<comment type="similarity">
    <text evidence="1">Belongs to the FAH family.</text>
</comment>
<dbReference type="PANTHER" id="PTHR42796">
    <property type="entry name" value="FUMARYLACETOACETATE HYDROLASE DOMAIN-CONTAINING PROTEIN 2A-RELATED"/>
    <property type="match status" value="1"/>
</dbReference>
<dbReference type="STRING" id="1121393.SAMN02745216_04178"/>
<dbReference type="Proteomes" id="UP000183994">
    <property type="component" value="Unassembled WGS sequence"/>
</dbReference>
<gene>
    <name evidence="4" type="ORF">SAMN02745216_04178</name>
</gene>
<name>A0A1M6VRD2_9BACT</name>
<dbReference type="Pfam" id="PF01557">
    <property type="entry name" value="FAA_hydrolase"/>
    <property type="match status" value="1"/>
</dbReference>
<dbReference type="GO" id="GO:0016853">
    <property type="term" value="F:isomerase activity"/>
    <property type="evidence" value="ECO:0007669"/>
    <property type="project" value="UniProtKB-ARBA"/>
</dbReference>
<dbReference type="SUPFAM" id="SSF56529">
    <property type="entry name" value="FAH"/>
    <property type="match status" value="1"/>
</dbReference>
<evidence type="ECO:0000256" key="2">
    <source>
        <dbReference type="ARBA" id="ARBA00022723"/>
    </source>
</evidence>
<dbReference type="RefSeq" id="WP_073478204.1">
    <property type="nucleotide sequence ID" value="NZ_FQZU01000035.1"/>
</dbReference>